<evidence type="ECO:0000313" key="2">
    <source>
        <dbReference type="EMBL" id="MFC3688632.1"/>
    </source>
</evidence>
<keyword evidence="3" id="KW-1185">Reference proteome</keyword>
<feature type="domain" description="DUF1990" evidence="1">
    <location>
        <begin position="6"/>
        <end position="162"/>
    </location>
</feature>
<dbReference type="PANTHER" id="PTHR34202">
    <property type="entry name" value="UPF0548 PROTEIN"/>
    <property type="match status" value="1"/>
</dbReference>
<sequence length="167" mass="17972">MSDLTYEGAGWTRGLLDGGTPPAGWRRLHASLRLPGADLRRAGEALLTWQVHRAAGVRVLADRPRAEVGGAVTTLLGVGPLALPAPCRVVWVEEGADLVGFGYGTLPGHPFVGEEAFAVRRQQDGSVRFEVRASSRPARWWSRLAGPVAPPAQRAYVHGLARALRRL</sequence>
<dbReference type="InterPro" id="IPR014457">
    <property type="entry name" value="UCP010260"/>
</dbReference>
<comment type="caution">
    <text evidence="2">The sequence shown here is derived from an EMBL/GenBank/DDBJ whole genome shotgun (WGS) entry which is preliminary data.</text>
</comment>
<dbReference type="Proteomes" id="UP001595685">
    <property type="component" value="Unassembled WGS sequence"/>
</dbReference>
<dbReference type="RefSeq" id="WP_340292593.1">
    <property type="nucleotide sequence ID" value="NZ_JBBEOI010000077.1"/>
</dbReference>
<accession>A0ABV7WI75</accession>
<proteinExistence type="predicted"/>
<dbReference type="InterPro" id="IPR018960">
    <property type="entry name" value="DUF1990"/>
</dbReference>
<dbReference type="PIRSF" id="PIRSF010260">
    <property type="entry name" value="UCP010260"/>
    <property type="match status" value="1"/>
</dbReference>
<name>A0ABV7WI75_9MICO</name>
<dbReference type="EMBL" id="JBHRWW010000005">
    <property type="protein sequence ID" value="MFC3688632.1"/>
    <property type="molecule type" value="Genomic_DNA"/>
</dbReference>
<organism evidence="2 3">
    <name type="scientific">Aquipuribacter hungaricus</name>
    <dbReference type="NCBI Taxonomy" id="545624"/>
    <lineage>
        <taxon>Bacteria</taxon>
        <taxon>Bacillati</taxon>
        <taxon>Actinomycetota</taxon>
        <taxon>Actinomycetes</taxon>
        <taxon>Micrococcales</taxon>
        <taxon>Intrasporangiaceae</taxon>
        <taxon>Aquipuribacter</taxon>
    </lineage>
</organism>
<gene>
    <name evidence="2" type="ORF">ACFOLH_09795</name>
</gene>
<evidence type="ECO:0000259" key="1">
    <source>
        <dbReference type="Pfam" id="PF09348"/>
    </source>
</evidence>
<evidence type="ECO:0000313" key="3">
    <source>
        <dbReference type="Proteomes" id="UP001595685"/>
    </source>
</evidence>
<reference evidence="3" key="1">
    <citation type="journal article" date="2019" name="Int. J. Syst. Evol. Microbiol.">
        <title>The Global Catalogue of Microorganisms (GCM) 10K type strain sequencing project: providing services to taxonomists for standard genome sequencing and annotation.</title>
        <authorList>
            <consortium name="The Broad Institute Genomics Platform"/>
            <consortium name="The Broad Institute Genome Sequencing Center for Infectious Disease"/>
            <person name="Wu L."/>
            <person name="Ma J."/>
        </authorList>
    </citation>
    <scope>NUCLEOTIDE SEQUENCE [LARGE SCALE GENOMIC DNA]</scope>
    <source>
        <strain evidence="3">NCAIM B.02333</strain>
    </source>
</reference>
<protein>
    <submittedName>
        <fullName evidence="2">DUF1990 family protein</fullName>
    </submittedName>
</protein>
<dbReference type="Pfam" id="PF09348">
    <property type="entry name" value="DUF1990"/>
    <property type="match status" value="1"/>
</dbReference>
<dbReference type="PANTHER" id="PTHR34202:SF1">
    <property type="entry name" value="UPF0548 PROTEIN"/>
    <property type="match status" value="1"/>
</dbReference>